<comment type="caution">
    <text evidence="2">The sequence shown here is derived from an EMBL/GenBank/DDBJ whole genome shotgun (WGS) entry which is preliminary data.</text>
</comment>
<protein>
    <submittedName>
        <fullName evidence="2">DNA cytosine methyltransferase</fullName>
    </submittedName>
</protein>
<evidence type="ECO:0000313" key="2">
    <source>
        <dbReference type="EMBL" id="MBO0129154.1"/>
    </source>
</evidence>
<dbReference type="Gene3D" id="3.40.50.150">
    <property type="entry name" value="Vaccinia Virus protein VP39"/>
    <property type="match status" value="1"/>
</dbReference>
<dbReference type="Proteomes" id="UP000664699">
    <property type="component" value="Unassembled WGS sequence"/>
</dbReference>
<feature type="compositionally biased region" description="Basic and acidic residues" evidence="1">
    <location>
        <begin position="140"/>
        <end position="155"/>
    </location>
</feature>
<keyword evidence="2" id="KW-0489">Methyltransferase</keyword>
<sequence length="161" mass="17685">MEGKMQHANDNHAGLRFLSVCSGIEAASVAWHPLGWQCIGVAEIEPFPAFVLAHHYGAGRPKYMPNPGEPGIKLKDQRSRKTALKAVSRLPVESVLTNWGDFTKIDTKTLGRVDVLAGRPSIQGSRQQLGSAQVRVARSAHTETDARQRQSGDPHCKRRLN</sequence>
<keyword evidence="2" id="KW-0808">Transferase</keyword>
<name>A0ABS3EB15_9HYPH</name>
<dbReference type="InterPro" id="IPR029063">
    <property type="entry name" value="SAM-dependent_MTases_sf"/>
</dbReference>
<evidence type="ECO:0000313" key="3">
    <source>
        <dbReference type="Proteomes" id="UP000664699"/>
    </source>
</evidence>
<proteinExistence type="predicted"/>
<organism evidence="2 3">
    <name type="scientific">Agrobacterium burrii</name>
    <dbReference type="NCBI Taxonomy" id="2815339"/>
    <lineage>
        <taxon>Bacteria</taxon>
        <taxon>Pseudomonadati</taxon>
        <taxon>Pseudomonadota</taxon>
        <taxon>Alphaproteobacteria</taxon>
        <taxon>Hyphomicrobiales</taxon>
        <taxon>Rhizobiaceae</taxon>
        <taxon>Rhizobium/Agrobacterium group</taxon>
        <taxon>Agrobacterium</taxon>
        <taxon>Agrobacterium tumefaciens complex</taxon>
    </lineage>
</organism>
<evidence type="ECO:0000256" key="1">
    <source>
        <dbReference type="SAM" id="MobiDB-lite"/>
    </source>
</evidence>
<dbReference type="SUPFAM" id="SSF53335">
    <property type="entry name" value="S-adenosyl-L-methionine-dependent methyltransferases"/>
    <property type="match status" value="1"/>
</dbReference>
<dbReference type="GO" id="GO:0032259">
    <property type="term" value="P:methylation"/>
    <property type="evidence" value="ECO:0007669"/>
    <property type="project" value="UniProtKB-KW"/>
</dbReference>
<dbReference type="GO" id="GO:0008168">
    <property type="term" value="F:methyltransferase activity"/>
    <property type="evidence" value="ECO:0007669"/>
    <property type="project" value="UniProtKB-KW"/>
</dbReference>
<accession>A0ABS3EB15</accession>
<reference evidence="2 3" key="1">
    <citation type="submission" date="2021-03" db="EMBL/GenBank/DDBJ databases">
        <title>Whole genome sequence of Agrobacterium sp. strain Rnr.</title>
        <authorList>
            <person name="Mafakheri H."/>
            <person name="Taghavi S.M."/>
            <person name="Nemanja K."/>
            <person name="Osdaghi E."/>
        </authorList>
    </citation>
    <scope>NUCLEOTIDE SEQUENCE [LARGE SCALE GENOMIC DNA]</scope>
    <source>
        <strain evidence="2 3">Rnr</strain>
    </source>
</reference>
<feature type="region of interest" description="Disordered" evidence="1">
    <location>
        <begin position="139"/>
        <end position="161"/>
    </location>
</feature>
<dbReference type="RefSeq" id="WP_207132730.1">
    <property type="nucleotide sequence ID" value="NZ_JAFLNA010000001.1"/>
</dbReference>
<keyword evidence="3" id="KW-1185">Reference proteome</keyword>
<gene>
    <name evidence="2" type="ORF">JZX89_00140</name>
</gene>
<dbReference type="EMBL" id="JAFLNA010000001">
    <property type="protein sequence ID" value="MBO0129154.1"/>
    <property type="molecule type" value="Genomic_DNA"/>
</dbReference>